<dbReference type="GO" id="GO:0043161">
    <property type="term" value="P:proteasome-mediated ubiquitin-dependent protein catabolic process"/>
    <property type="evidence" value="ECO:0007669"/>
    <property type="project" value="TreeGrafter"/>
</dbReference>
<accession>A0A232FGU8</accession>
<dbReference type="EMBL" id="NNAY01000253">
    <property type="protein sequence ID" value="OXU29688.1"/>
    <property type="molecule type" value="Genomic_DNA"/>
</dbReference>
<dbReference type="FunFam" id="2.130.10.10:FF:000492">
    <property type="entry name" value="LEC14B homolog isoform X2"/>
    <property type="match status" value="1"/>
</dbReference>
<organism evidence="4 5">
    <name type="scientific">Trichomalopsis sarcophagae</name>
    <dbReference type="NCBI Taxonomy" id="543379"/>
    <lineage>
        <taxon>Eukaryota</taxon>
        <taxon>Metazoa</taxon>
        <taxon>Ecdysozoa</taxon>
        <taxon>Arthropoda</taxon>
        <taxon>Hexapoda</taxon>
        <taxon>Insecta</taxon>
        <taxon>Pterygota</taxon>
        <taxon>Neoptera</taxon>
        <taxon>Endopterygota</taxon>
        <taxon>Hymenoptera</taxon>
        <taxon>Apocrita</taxon>
        <taxon>Proctotrupomorpha</taxon>
        <taxon>Chalcidoidea</taxon>
        <taxon>Pteromalidae</taxon>
        <taxon>Pteromalinae</taxon>
        <taxon>Trichomalopsis</taxon>
    </lineage>
</organism>
<reference evidence="4 5" key="1">
    <citation type="journal article" date="2017" name="Curr. Biol.">
        <title>The Evolution of Venom by Co-option of Single-Copy Genes.</title>
        <authorList>
            <person name="Martinson E.O."/>
            <person name="Mrinalini"/>
            <person name="Kelkar Y.D."/>
            <person name="Chang C.H."/>
            <person name="Werren J.H."/>
        </authorList>
    </citation>
    <scope>NUCLEOTIDE SEQUENCE [LARGE SCALE GENOMIC DNA]</scope>
    <source>
        <strain evidence="4 5">Alberta</strain>
        <tissue evidence="4">Whole body</tissue>
    </source>
</reference>
<dbReference type="AlphaFoldDB" id="A0A232FGU8"/>
<dbReference type="InterPro" id="IPR001680">
    <property type="entry name" value="WD40_rpt"/>
</dbReference>
<keyword evidence="5" id="KW-1185">Reference proteome</keyword>
<dbReference type="PROSITE" id="PS50294">
    <property type="entry name" value="WD_REPEATS_REGION"/>
    <property type="match status" value="3"/>
</dbReference>
<dbReference type="OrthoDB" id="63070at2759"/>
<dbReference type="InterPro" id="IPR015943">
    <property type="entry name" value="WD40/YVTN_repeat-like_dom_sf"/>
</dbReference>
<evidence type="ECO:0000313" key="5">
    <source>
        <dbReference type="Proteomes" id="UP000215335"/>
    </source>
</evidence>
<keyword evidence="3" id="KW-0472">Membrane</keyword>
<evidence type="ECO:0000256" key="3">
    <source>
        <dbReference type="SAM" id="Phobius"/>
    </source>
</evidence>
<feature type="non-terminal residue" evidence="4">
    <location>
        <position position="1"/>
    </location>
</feature>
<dbReference type="STRING" id="543379.A0A232FGU8"/>
<dbReference type="InterPro" id="IPR036322">
    <property type="entry name" value="WD40_repeat_dom_sf"/>
</dbReference>
<name>A0A232FGU8_9HYME</name>
<feature type="repeat" description="WD" evidence="1">
    <location>
        <begin position="484"/>
        <end position="515"/>
    </location>
</feature>
<dbReference type="SMART" id="SM00320">
    <property type="entry name" value="WD40"/>
    <property type="match status" value="7"/>
</dbReference>
<dbReference type="PROSITE" id="PS50082">
    <property type="entry name" value="WD_REPEATS_2"/>
    <property type="match status" value="3"/>
</dbReference>
<feature type="region of interest" description="Disordered" evidence="2">
    <location>
        <begin position="521"/>
        <end position="560"/>
    </location>
</feature>
<sequence length="560" mass="62946">RRRHSVRIARLRRRGFAFSRANYLHLLCTHRDARIKSVLIRCIVDTVACTIALVVTMAHQLGLDEARGARLIQVLLSRMQSDDSNDDDIGEDFIAMHQGPKSVSSVASTAVLDKSDISLSIRQACGIGLNEDLTVPSVAHMIESRERGPNFSCGQKSKITNTFLPNHMKRIAKYNNKPFCGTFSKDGNFLLTTTHHRVLRLYRTDHGEYNEFKKFSVSAVGWSILDTAFSPDARYFVYSSWSDYLYMNSIYGDPNVREPLLLSAEHPMFCVFSVVFSSDGRELFCGGNDGCLYIYDLGSQNCSKVRGHGYDINSVAFADDSSQILYSAGDDGLCKVWDRRELREDDPQPVGVLAGHMGGITFVDPRGDGRHLITNSKDQTIKLWDARKFSSKEAQEEAQVAVSVANNSWDYRWQHVPKKFLYPRKPLEGDTSLMTYRGHIVVQTLIRCHFSPAATTGQRYIYTGCGSGRIIIYDILTGEIVKILKGHKTVVRDVSWHPTHQEIVSTSWDGEIASWRYHNSSEDGISNASADTSDSDSESPKPARRTRSRTTRRSKRMASA</sequence>
<dbReference type="InterPro" id="IPR051859">
    <property type="entry name" value="DCAF"/>
</dbReference>
<keyword evidence="3" id="KW-0812">Transmembrane</keyword>
<feature type="compositionally biased region" description="Basic residues" evidence="2">
    <location>
        <begin position="542"/>
        <end position="560"/>
    </location>
</feature>
<dbReference type="Proteomes" id="UP000215335">
    <property type="component" value="Unassembled WGS sequence"/>
</dbReference>
<evidence type="ECO:0008006" key="6">
    <source>
        <dbReference type="Google" id="ProtNLM"/>
    </source>
</evidence>
<proteinExistence type="predicted"/>
<dbReference type="PANTHER" id="PTHR19847">
    <property type="entry name" value="DDB1- AND CUL4-ASSOCIATED FACTOR 11"/>
    <property type="match status" value="1"/>
</dbReference>
<dbReference type="Gene3D" id="2.130.10.10">
    <property type="entry name" value="YVTN repeat-like/Quinoprotein amine dehydrogenase"/>
    <property type="match status" value="2"/>
</dbReference>
<feature type="repeat" description="WD" evidence="1">
    <location>
        <begin position="353"/>
        <end position="394"/>
    </location>
</feature>
<comment type="caution">
    <text evidence="4">The sequence shown here is derived from an EMBL/GenBank/DDBJ whole genome shotgun (WGS) entry which is preliminary data.</text>
</comment>
<keyword evidence="3" id="KW-1133">Transmembrane helix</keyword>
<feature type="repeat" description="WD" evidence="1">
    <location>
        <begin position="305"/>
        <end position="338"/>
    </location>
</feature>
<gene>
    <name evidence="4" type="ORF">TSAR_011717</name>
</gene>
<protein>
    <recommendedName>
        <fullName evidence="6">DDB1- and CUL4-associated factor 11</fullName>
    </recommendedName>
</protein>
<evidence type="ECO:0000256" key="2">
    <source>
        <dbReference type="SAM" id="MobiDB-lite"/>
    </source>
</evidence>
<dbReference type="PANTHER" id="PTHR19847:SF7">
    <property type="entry name" value="DDB1- AND CUL4-ASSOCIATED FACTOR 11"/>
    <property type="match status" value="1"/>
</dbReference>
<evidence type="ECO:0000313" key="4">
    <source>
        <dbReference type="EMBL" id="OXU29688.1"/>
    </source>
</evidence>
<keyword evidence="1" id="KW-0853">WD repeat</keyword>
<feature type="transmembrane region" description="Helical" evidence="3">
    <location>
        <begin position="38"/>
        <end position="58"/>
    </location>
</feature>
<dbReference type="GO" id="GO:0080008">
    <property type="term" value="C:Cul4-RING E3 ubiquitin ligase complex"/>
    <property type="evidence" value="ECO:0007669"/>
    <property type="project" value="TreeGrafter"/>
</dbReference>
<evidence type="ECO:0000256" key="1">
    <source>
        <dbReference type="PROSITE-ProRule" id="PRU00221"/>
    </source>
</evidence>
<dbReference type="Pfam" id="PF00400">
    <property type="entry name" value="WD40"/>
    <property type="match status" value="4"/>
</dbReference>
<dbReference type="SUPFAM" id="SSF50978">
    <property type="entry name" value="WD40 repeat-like"/>
    <property type="match status" value="1"/>
</dbReference>